<protein>
    <submittedName>
        <fullName evidence="5">EF-hand domain-containing protein</fullName>
    </submittedName>
</protein>
<dbReference type="SUPFAM" id="SSF47473">
    <property type="entry name" value="EF-hand"/>
    <property type="match status" value="2"/>
</dbReference>
<dbReference type="Proteomes" id="UP001152797">
    <property type="component" value="Unassembled WGS sequence"/>
</dbReference>
<dbReference type="InterPro" id="IPR018247">
    <property type="entry name" value="EF_Hand_1_Ca_BS"/>
</dbReference>
<dbReference type="InterPro" id="IPR002048">
    <property type="entry name" value="EF_hand_dom"/>
</dbReference>
<dbReference type="OrthoDB" id="414643at2759"/>
<reference evidence="4" key="2">
    <citation type="submission" date="2024-04" db="EMBL/GenBank/DDBJ databases">
        <authorList>
            <person name="Chen Y."/>
            <person name="Shah S."/>
            <person name="Dougan E. K."/>
            <person name="Thang M."/>
            <person name="Chan C."/>
        </authorList>
    </citation>
    <scope>NUCLEOTIDE SEQUENCE [LARGE SCALE GENOMIC DNA]</scope>
</reference>
<feature type="domain" description="EF-hand" evidence="2">
    <location>
        <begin position="413"/>
        <end position="448"/>
    </location>
</feature>
<dbReference type="Pfam" id="PF13202">
    <property type="entry name" value="EF-hand_5"/>
    <property type="match status" value="1"/>
</dbReference>
<evidence type="ECO:0000259" key="2">
    <source>
        <dbReference type="PROSITE" id="PS50222"/>
    </source>
</evidence>
<keyword evidence="1" id="KW-0106">Calcium</keyword>
<dbReference type="EMBL" id="CAMXCT030000269">
    <property type="protein sequence ID" value="CAL4763720.1"/>
    <property type="molecule type" value="Genomic_DNA"/>
</dbReference>
<name>A0A9P1BN73_9DINO</name>
<dbReference type="Gene3D" id="1.10.238.10">
    <property type="entry name" value="EF-hand"/>
    <property type="match status" value="2"/>
</dbReference>
<evidence type="ECO:0000313" key="5">
    <source>
        <dbReference type="EMBL" id="CAL4763720.1"/>
    </source>
</evidence>
<dbReference type="PROSITE" id="PS00018">
    <property type="entry name" value="EF_HAND_1"/>
    <property type="match status" value="3"/>
</dbReference>
<evidence type="ECO:0000313" key="6">
    <source>
        <dbReference type="Proteomes" id="UP001152797"/>
    </source>
</evidence>
<reference evidence="3" key="1">
    <citation type="submission" date="2022-10" db="EMBL/GenBank/DDBJ databases">
        <authorList>
            <person name="Chen Y."/>
            <person name="Dougan E. K."/>
            <person name="Chan C."/>
            <person name="Rhodes N."/>
            <person name="Thang M."/>
        </authorList>
    </citation>
    <scope>NUCLEOTIDE SEQUENCE</scope>
</reference>
<comment type="caution">
    <text evidence="3">The sequence shown here is derived from an EMBL/GenBank/DDBJ whole genome shotgun (WGS) entry which is preliminary data.</text>
</comment>
<dbReference type="EMBL" id="CAMXCT020000269">
    <property type="protein sequence ID" value="CAL1129783.1"/>
    <property type="molecule type" value="Genomic_DNA"/>
</dbReference>
<dbReference type="AlphaFoldDB" id="A0A9P1BN73"/>
<dbReference type="EMBL" id="CAMXCT010000269">
    <property type="protein sequence ID" value="CAI3976408.1"/>
    <property type="molecule type" value="Genomic_DNA"/>
</dbReference>
<dbReference type="InterPro" id="IPR011992">
    <property type="entry name" value="EF-hand-dom_pair"/>
</dbReference>
<organism evidence="3">
    <name type="scientific">Cladocopium goreaui</name>
    <dbReference type="NCBI Taxonomy" id="2562237"/>
    <lineage>
        <taxon>Eukaryota</taxon>
        <taxon>Sar</taxon>
        <taxon>Alveolata</taxon>
        <taxon>Dinophyceae</taxon>
        <taxon>Suessiales</taxon>
        <taxon>Symbiodiniaceae</taxon>
        <taxon>Cladocopium</taxon>
    </lineage>
</organism>
<gene>
    <name evidence="3" type="ORF">C1SCF055_LOCUS4630</name>
</gene>
<accession>A0A9P1BN73</accession>
<dbReference type="GO" id="GO:0005509">
    <property type="term" value="F:calcium ion binding"/>
    <property type="evidence" value="ECO:0007669"/>
    <property type="project" value="InterPro"/>
</dbReference>
<evidence type="ECO:0000313" key="4">
    <source>
        <dbReference type="EMBL" id="CAL1129783.1"/>
    </source>
</evidence>
<evidence type="ECO:0000313" key="3">
    <source>
        <dbReference type="EMBL" id="CAI3976408.1"/>
    </source>
</evidence>
<dbReference type="PROSITE" id="PS50222">
    <property type="entry name" value="EF_HAND_2"/>
    <property type="match status" value="1"/>
</dbReference>
<sequence>MCRQIRPLVQGGWSIKWDLPHQCQGFPADPVQVFRYLDDDSSGELTLEELDQEGNDLWANFVEWCAQIFSGATDFIQKLLPKNGDKKLTVAHFEEGIAKFGWSRGSESLLFNAVNLRGDDAIDASDLKWLDVQAKRAKIKRTARQRALKDKKKQNFDTKTVAVTMAEFKKHLKRSYGNFLRAWRLGLSPNDSVTISRTQFLTACSNLGFKDAGKVLWRAFGKDELSPVSLDFLDPETAQVLAHFQRMVQGLGGVQAAWRVFDKKAVKRVKQPEFLEAMKTLDPSLPAKQLFNGLDTDGDGRLAVDDFKFLEKWKLPEFLTAKPSEEAKEEVKKQLLQVYKSYLKAWRLVLDANNLNRCTWPEFQAACRKIGFLGDIAGAWRALDVDLSGSITLQEIDKESSEVLATFKAWADDNFGGIRSAFAVFDGDGSNSVTMREWRYACRIYGFNQGAASLFKQLDAEGMGSLSLEQVAFLDEWDFQPEKEDAPPKREETSVKSVIKSNNYSFATQQSQSLMKRKVQRPQGLVPPPRICWHNLPCHRQRPPSRGPGTGLPAGAYCKRCRARGACRHFARMDGVRSLAPSHRAAGYDVLMSPDPMEPPMVKMSRFRWLKERLPQDVLKKRATTELLRPKTSPATVEFAFGSQVPQGAQIQLAAVQQFPLGTVDFPMLFMDHTSRHVIHQVYFKST</sequence>
<keyword evidence="6" id="KW-1185">Reference proteome</keyword>
<evidence type="ECO:0000256" key="1">
    <source>
        <dbReference type="ARBA" id="ARBA00022837"/>
    </source>
</evidence>
<proteinExistence type="predicted"/>